<feature type="compositionally biased region" description="Low complexity" evidence="1">
    <location>
        <begin position="261"/>
        <end position="288"/>
    </location>
</feature>
<keyword evidence="4" id="KW-1185">Reference proteome</keyword>
<feature type="signal peptide" evidence="2">
    <location>
        <begin position="1"/>
        <end position="23"/>
    </location>
</feature>
<proteinExistence type="predicted"/>
<dbReference type="EMBL" id="BAABHS010000009">
    <property type="protein sequence ID" value="GAA4964166.1"/>
    <property type="molecule type" value="Genomic_DNA"/>
</dbReference>
<dbReference type="PROSITE" id="PS51257">
    <property type="entry name" value="PROKAR_LIPOPROTEIN"/>
    <property type="match status" value="1"/>
</dbReference>
<keyword evidence="2" id="KW-0732">Signal</keyword>
<evidence type="ECO:0008006" key="5">
    <source>
        <dbReference type="Google" id="ProtNLM"/>
    </source>
</evidence>
<comment type="caution">
    <text evidence="3">The sequence shown here is derived from an EMBL/GenBank/DDBJ whole genome shotgun (WGS) entry which is preliminary data.</text>
</comment>
<feature type="compositionally biased region" description="Low complexity" evidence="1">
    <location>
        <begin position="295"/>
        <end position="311"/>
    </location>
</feature>
<evidence type="ECO:0000256" key="2">
    <source>
        <dbReference type="SAM" id="SignalP"/>
    </source>
</evidence>
<feature type="chain" id="PRO_5045400514" description="Lipoprotein" evidence="2">
    <location>
        <begin position="24"/>
        <end position="311"/>
    </location>
</feature>
<evidence type="ECO:0000256" key="1">
    <source>
        <dbReference type="SAM" id="MobiDB-lite"/>
    </source>
</evidence>
<evidence type="ECO:0000313" key="4">
    <source>
        <dbReference type="Proteomes" id="UP001500466"/>
    </source>
</evidence>
<organism evidence="3 4">
    <name type="scientific">Yinghuangia aomiensis</name>
    <dbReference type="NCBI Taxonomy" id="676205"/>
    <lineage>
        <taxon>Bacteria</taxon>
        <taxon>Bacillati</taxon>
        <taxon>Actinomycetota</taxon>
        <taxon>Actinomycetes</taxon>
        <taxon>Kitasatosporales</taxon>
        <taxon>Streptomycetaceae</taxon>
        <taxon>Yinghuangia</taxon>
    </lineage>
</organism>
<reference evidence="4" key="1">
    <citation type="journal article" date="2019" name="Int. J. Syst. Evol. Microbiol.">
        <title>The Global Catalogue of Microorganisms (GCM) 10K type strain sequencing project: providing services to taxonomists for standard genome sequencing and annotation.</title>
        <authorList>
            <consortium name="The Broad Institute Genomics Platform"/>
            <consortium name="The Broad Institute Genome Sequencing Center for Infectious Disease"/>
            <person name="Wu L."/>
            <person name="Ma J."/>
        </authorList>
    </citation>
    <scope>NUCLEOTIDE SEQUENCE [LARGE SCALE GENOMIC DNA]</scope>
    <source>
        <strain evidence="4">JCM 17986</strain>
    </source>
</reference>
<name>A0ABP9H8S7_9ACTN</name>
<dbReference type="Proteomes" id="UP001500466">
    <property type="component" value="Unassembled WGS sequence"/>
</dbReference>
<gene>
    <name evidence="3" type="ORF">GCM10023205_30250</name>
</gene>
<sequence length="311" mass="31743">MDQVRARRRTGFAAAAVAVTVLAAAGCSVGKPAHRSFTDPSDEPSVGLPLGNQVAGLDPAAILQRAQAATAAAAFVHVKGSVGDGGKNAFAVDMNFTSTGSDGTIKQDSMTARVTRVQNQVWFQGDSRFWSDVGSTQADVANSGKYVQVPANDKRFAGLVDNTYIERLVAKLLGKPGALEKGEARDVNGRRAIPLVDKGAGGGTIWVATEGAPYFVRFESAADAKARGSVDFLGYNERTVVNAPDPDQVVDKDLSPAPTRGGSTKKPPSGSNSTSGSGKTPVGTATGTAPGGGSSSTTRGGTATGTKSTGR</sequence>
<accession>A0ABP9H8S7</accession>
<dbReference type="RefSeq" id="WP_345675965.1">
    <property type="nucleotide sequence ID" value="NZ_BAABHS010000009.1"/>
</dbReference>
<protein>
    <recommendedName>
        <fullName evidence="5">Lipoprotein</fullName>
    </recommendedName>
</protein>
<feature type="region of interest" description="Disordered" evidence="1">
    <location>
        <begin position="243"/>
        <end position="311"/>
    </location>
</feature>
<evidence type="ECO:0000313" key="3">
    <source>
        <dbReference type="EMBL" id="GAA4964166.1"/>
    </source>
</evidence>